<feature type="compositionally biased region" description="Basic residues" evidence="6">
    <location>
        <begin position="1"/>
        <end position="10"/>
    </location>
</feature>
<name>A0A2P7YN55_9PEZI</name>
<feature type="compositionally biased region" description="Basic and acidic residues" evidence="6">
    <location>
        <begin position="184"/>
        <end position="195"/>
    </location>
</feature>
<dbReference type="STRING" id="40998.A0A2P7YN55"/>
<evidence type="ECO:0000313" key="9">
    <source>
        <dbReference type="Proteomes" id="UP000243723"/>
    </source>
</evidence>
<dbReference type="FunFam" id="3.30.70.330:FF:000406">
    <property type="entry name" value="Related to Nucleolar protein NOP4"/>
    <property type="match status" value="1"/>
</dbReference>
<evidence type="ECO:0000256" key="4">
    <source>
        <dbReference type="ARBA" id="ARBA00023242"/>
    </source>
</evidence>
<reference evidence="8 9" key="1">
    <citation type="submission" date="2017-05" db="EMBL/GenBank/DDBJ databases">
        <title>Draft genome sequence of Elsinoe australis.</title>
        <authorList>
            <person name="Cheng Q."/>
        </authorList>
    </citation>
    <scope>NUCLEOTIDE SEQUENCE [LARGE SCALE GENOMIC DNA]</scope>
    <source>
        <strain evidence="8 9">NL1</strain>
    </source>
</reference>
<evidence type="ECO:0000259" key="7">
    <source>
        <dbReference type="PROSITE" id="PS50102"/>
    </source>
</evidence>
<feature type="domain" description="RRM" evidence="7">
    <location>
        <begin position="207"/>
        <end position="285"/>
    </location>
</feature>
<feature type="compositionally biased region" description="Acidic residues" evidence="6">
    <location>
        <begin position="295"/>
        <end position="354"/>
    </location>
</feature>
<dbReference type="EMBL" id="NHZQ01000412">
    <property type="protein sequence ID" value="PSK37402.1"/>
    <property type="molecule type" value="Genomic_DNA"/>
</dbReference>
<comment type="caution">
    <text evidence="8">The sequence shown here is derived from an EMBL/GenBank/DDBJ whole genome shotgun (WGS) entry which is preliminary data.</text>
</comment>
<evidence type="ECO:0000256" key="5">
    <source>
        <dbReference type="PROSITE-ProRule" id="PRU00176"/>
    </source>
</evidence>
<feature type="region of interest" description="Disordered" evidence="6">
    <location>
        <begin position="1"/>
        <end position="74"/>
    </location>
</feature>
<dbReference type="InterPro" id="IPR035979">
    <property type="entry name" value="RBD_domain_sf"/>
</dbReference>
<proteinExistence type="predicted"/>
<dbReference type="InterPro" id="IPR051945">
    <property type="entry name" value="RRM_MRD1_RNA_proc_ribogen"/>
</dbReference>
<feature type="region of interest" description="Disordered" evidence="6">
    <location>
        <begin position="141"/>
        <end position="195"/>
    </location>
</feature>
<feature type="domain" description="RRM" evidence="7">
    <location>
        <begin position="65"/>
        <end position="162"/>
    </location>
</feature>
<dbReference type="Pfam" id="PF00076">
    <property type="entry name" value="RRM_1"/>
    <property type="match status" value="3"/>
</dbReference>
<dbReference type="GO" id="GO:0003729">
    <property type="term" value="F:mRNA binding"/>
    <property type="evidence" value="ECO:0007669"/>
    <property type="project" value="TreeGrafter"/>
</dbReference>
<keyword evidence="4" id="KW-0539">Nucleus</keyword>
<keyword evidence="9" id="KW-1185">Reference proteome</keyword>
<evidence type="ECO:0000256" key="1">
    <source>
        <dbReference type="ARBA" id="ARBA00004123"/>
    </source>
</evidence>
<feature type="domain" description="RRM" evidence="7">
    <location>
        <begin position="537"/>
        <end position="687"/>
    </location>
</feature>
<evidence type="ECO:0000256" key="3">
    <source>
        <dbReference type="ARBA" id="ARBA00022884"/>
    </source>
</evidence>
<dbReference type="InterPro" id="IPR034809">
    <property type="entry name" value="Nop4_RRM4"/>
</dbReference>
<evidence type="ECO:0000256" key="6">
    <source>
        <dbReference type="SAM" id="MobiDB-lite"/>
    </source>
</evidence>
<dbReference type="PANTHER" id="PTHR48039:SF5">
    <property type="entry name" value="RNA-BINDING PROTEIN 28"/>
    <property type="match status" value="1"/>
</dbReference>
<dbReference type="InterPro" id="IPR034808">
    <property type="entry name" value="Nop4p_RRM3"/>
</dbReference>
<feature type="compositionally biased region" description="Basic and acidic residues" evidence="6">
    <location>
        <begin position="694"/>
        <end position="707"/>
    </location>
</feature>
<protein>
    <recommendedName>
        <fullName evidence="7">RRM domain-containing protein</fullName>
    </recommendedName>
</protein>
<dbReference type="SUPFAM" id="SSF54928">
    <property type="entry name" value="RNA-binding domain, RBD"/>
    <property type="match status" value="3"/>
</dbReference>
<dbReference type="AlphaFoldDB" id="A0A2P7YN55"/>
<feature type="compositionally biased region" description="Basic and acidic residues" evidence="6">
    <location>
        <begin position="155"/>
        <end position="164"/>
    </location>
</feature>
<keyword evidence="2" id="KW-0677">Repeat</keyword>
<feature type="region of interest" description="Disordered" evidence="6">
    <location>
        <begin position="692"/>
        <end position="795"/>
    </location>
</feature>
<dbReference type="Gene3D" id="3.30.70.330">
    <property type="match status" value="4"/>
</dbReference>
<keyword evidence="3 5" id="KW-0694">RNA-binding</keyword>
<dbReference type="CDD" id="cd12676">
    <property type="entry name" value="RRM3_Nop4p"/>
    <property type="match status" value="1"/>
</dbReference>
<feature type="domain" description="RRM" evidence="7">
    <location>
        <begin position="358"/>
        <end position="464"/>
    </location>
</feature>
<dbReference type="GO" id="GO:0005730">
    <property type="term" value="C:nucleolus"/>
    <property type="evidence" value="ECO:0007669"/>
    <property type="project" value="TreeGrafter"/>
</dbReference>
<comment type="subcellular location">
    <subcellularLocation>
        <location evidence="1">Nucleus</location>
    </subcellularLocation>
</comment>
<dbReference type="Proteomes" id="UP000243723">
    <property type="component" value="Unassembled WGS sequence"/>
</dbReference>
<feature type="compositionally biased region" description="Basic and acidic residues" evidence="6">
    <location>
        <begin position="717"/>
        <end position="746"/>
    </location>
</feature>
<sequence>MPPPPHKKQRQSLTTPINPFSTPIAAPSPAPKPESPTAAEDDTKSPPPSTNPRLKADPNDPKHRRTLFIRSLPPSTTTEALTALFSQSRPIKHATAVLDTATGQCKGYGFVTYADAEDAEAARGEFHGFTLKGELGEEVEEEVDEQGRKKKGRRLRVEVAEPRRREKTSKVLPGVDGEEGEEADGVRAKREDAAKEKRLARDLETGSKVIVRNLPWSVKSGEQLGKYFEKFGKVKGAVVPKKNGGLLQGFGFVTFKSRKAAEKAIKEANGVEIEGRSVAVDWAVQREVWKGLEEKNEEEEEDGGVEVKTEDEDEGEMDEVDGVDAGLDEDTDGEGENDDDEAFEDEEDEEDQEEDRSSTLFIRNLPFTATDEDLEEVFRPFGAVRYARVVMDYATARPKGTGFVCFYEVSDADECLRHAPRHIVQKHDEKTKPTSMSVLQDETLDPTGRYTLDGRVLHVSRAVDKREANRLTEHGVAQRFNRDKDRRRLYLLQEGTIRTDSELWQRMSPTERQLRDASVKQRKTLIESNPSLHLSLTRLSIRNIPRSVTSMDLKQLAREAVVGFATDVKEGKRQRLSKEELSRGGEEMREAERVRRESKKGIVKQAKIVFEGREGGKVEEKSGAGRSRGYGFIEYHTHRNALMGLRWLNGHLIDYKALSTVKEGKGKPDKEVLEDRKKRMIVEFAIENAQVVQRRKEKEDKARERSKLGNPNEEAMGGDKSRNGKGGKFDKKNGKNGKFDKKDSKFDKKRKRGNEDEEKSEGKQEEDEKLAKRARIIQKKRMMRRAKKNGKPFKV</sequence>
<evidence type="ECO:0000313" key="8">
    <source>
        <dbReference type="EMBL" id="PSK37402.1"/>
    </source>
</evidence>
<accession>A0A2P7YN55</accession>
<dbReference type="SMART" id="SM00360">
    <property type="entry name" value="RRM"/>
    <property type="match status" value="4"/>
</dbReference>
<dbReference type="PANTHER" id="PTHR48039">
    <property type="entry name" value="RNA-BINDING MOTIF PROTEIN 14B"/>
    <property type="match status" value="1"/>
</dbReference>
<gene>
    <name evidence="8" type="ORF">B9Z65_2144</name>
</gene>
<evidence type="ECO:0000256" key="2">
    <source>
        <dbReference type="ARBA" id="ARBA00022737"/>
    </source>
</evidence>
<feature type="compositionally biased region" description="Acidic residues" evidence="6">
    <location>
        <begin position="755"/>
        <end position="768"/>
    </location>
</feature>
<dbReference type="InterPro" id="IPR000504">
    <property type="entry name" value="RRM_dom"/>
</dbReference>
<dbReference type="CDD" id="cd12677">
    <property type="entry name" value="RRM4_Nop4p"/>
    <property type="match status" value="1"/>
</dbReference>
<organism evidence="8 9">
    <name type="scientific">Elsinoe australis</name>
    <dbReference type="NCBI Taxonomy" id="40998"/>
    <lineage>
        <taxon>Eukaryota</taxon>
        <taxon>Fungi</taxon>
        <taxon>Dikarya</taxon>
        <taxon>Ascomycota</taxon>
        <taxon>Pezizomycotina</taxon>
        <taxon>Dothideomycetes</taxon>
        <taxon>Dothideomycetidae</taxon>
        <taxon>Myriangiales</taxon>
        <taxon>Elsinoaceae</taxon>
        <taxon>Elsinoe</taxon>
    </lineage>
</organism>
<feature type="region of interest" description="Disordered" evidence="6">
    <location>
        <begin position="291"/>
        <end position="361"/>
    </location>
</feature>
<dbReference type="OrthoDB" id="267048at2759"/>
<dbReference type="InterPro" id="IPR012677">
    <property type="entry name" value="Nucleotide-bd_a/b_plait_sf"/>
</dbReference>
<dbReference type="PROSITE" id="PS50102">
    <property type="entry name" value="RRM"/>
    <property type="match status" value="4"/>
</dbReference>
<feature type="region of interest" description="Disordered" evidence="6">
    <location>
        <begin position="573"/>
        <end position="593"/>
    </location>
</feature>
<feature type="compositionally biased region" description="Basic residues" evidence="6">
    <location>
        <begin position="772"/>
        <end position="795"/>
    </location>
</feature>